<keyword evidence="4" id="KW-1185">Reference proteome</keyword>
<gene>
    <name evidence="3" type="ORF">POCTA_138.1.T1240097</name>
</gene>
<evidence type="ECO:0008006" key="5">
    <source>
        <dbReference type="Google" id="ProtNLM"/>
    </source>
</evidence>
<feature type="signal peptide" evidence="2">
    <location>
        <begin position="1"/>
        <end position="17"/>
    </location>
</feature>
<dbReference type="OMA" id="IGTHEKT"/>
<keyword evidence="1" id="KW-1133">Transmembrane helix</keyword>
<dbReference type="OrthoDB" id="298130at2759"/>
<accession>A0A8S1XJ15</accession>
<feature type="transmembrane region" description="Helical" evidence="1">
    <location>
        <begin position="1284"/>
        <end position="1305"/>
    </location>
</feature>
<proteinExistence type="predicted"/>
<reference evidence="3" key="1">
    <citation type="submission" date="2021-01" db="EMBL/GenBank/DDBJ databases">
        <authorList>
            <consortium name="Genoscope - CEA"/>
            <person name="William W."/>
        </authorList>
    </citation>
    <scope>NUCLEOTIDE SEQUENCE</scope>
</reference>
<sequence length="1321" mass="155081">MKKIYWFISLLIILVNACSYLQNEAMQIISTPNEVINLELGSIFKLKQQNKITLYSDGDEFSIIKPIEQTEKLKANTQKDSKVVSYKLYKTKNSRDPLHSMAILVQLKDSYVVEFNSNIYNTLPSINSVTERVDQPNSICYDLVQVDSIFIVDCQKEDQEYFSIGQDTYIPIQKAKNQKRKLDQMDNYIFRSTVNELELYIYEENTVQLLKILDQATLSQLLQKDTFKLEIRDFKTHSNGQISILNSQGELLIIEYHRQEDEWVLIKNIDTKTQNAIGYDIDIESNQFVVIQEQNLYFKSKTSQEYIISITLEEKNRVYLTQNYILFSRLDSLVLYNQKLQKLHSMLMEQSKFKLISNPNFDSILALDDTDIYRYSINSGYYLRFKSDKLLEEYSQVQIAEEYNLPKCYVTIYYRVVPTDTLKMYLTQSSSALFAYGVNLDEQTAKFQPACSGPNLKFEFQNSDILKIEVKNKKDDFRTNLDSTDVIYRKAISDLDSQYVYLIQQKQNLEIEGYKCENLPEWGFGCDIWFQKINFLKLEDSQNQIWWISKDGLYFANLNDKQVKVNFLPSDQKQFQEFQIIELQSQGKTISTDGTNLFIVIEKDVEIYGINTQGWKKLSVGLKDVNQIFTSPFRQDMLFAYDNIKLSLYSIQYQKLTLVWFIPLESQAAISVAITNGHFSILIKQQDLYGILTYNIQNIGDIYYQRSHSLYHHAQNDITLFDSNYFNEQLYIIGTHEKTAKKALLIYKANETSLNSQFMILDTQSAQISSSNNYVFITETEANSQKFYIYFIDGNYFVSTTINTQLKQQTYNKGIKLEGKISNTDYYSTIKEVPIQLINRGVDLFSTEKQMNFTYVKDQDDVHCFNIGQSWYSGQALDMDLKQASGDIKLQKTLVKQENSIEYSESIMQYDDQNLIQLFKNKIVLVSKEDFKTAELELDNQYQFINILYIQKDLIYVQATQNQQYHIKTIQYKDSKFTLLPGSLTFNYYIKKAFQNQDRFFVWILNYVIAYDTKDDPTNFNEFQLILRVYPFQYPQSIEIQHIKDYVYYFYCISELSLFELIAYDVAQTTKQNYFYPFNIADNIKEQGMFSPLDYKCTGMVMNENQIVITFNNSISYAYEYKVDCSKNHLCDLSNFKYKNSYQQYGSWSLNNEYQSQQLTENILSLVYQSERDHELLLYDLNDDSNKTGPLSSIAYLKLKNHEDQKPVQTFVYKHKGQLHLLSSVENKEKLEHYILRRSPTLCIEKDSVQEDVQILLKNSYQEAIINLRLNIELIESEPSHFKIWIILVIVVVVVILGLSVTIYCQKKRKRQGKQKLLTEV</sequence>
<protein>
    <recommendedName>
        <fullName evidence="5">Transmembrane protein</fullName>
    </recommendedName>
</protein>
<keyword evidence="2" id="KW-0732">Signal</keyword>
<dbReference type="EMBL" id="CAJJDP010000124">
    <property type="protein sequence ID" value="CAD8201430.1"/>
    <property type="molecule type" value="Genomic_DNA"/>
</dbReference>
<evidence type="ECO:0000256" key="1">
    <source>
        <dbReference type="SAM" id="Phobius"/>
    </source>
</evidence>
<name>A0A8S1XJ15_PAROT</name>
<feature type="chain" id="PRO_5035743403" description="Transmembrane protein" evidence="2">
    <location>
        <begin position="18"/>
        <end position="1321"/>
    </location>
</feature>
<evidence type="ECO:0000313" key="4">
    <source>
        <dbReference type="Proteomes" id="UP000683925"/>
    </source>
</evidence>
<keyword evidence="1" id="KW-0812">Transmembrane</keyword>
<evidence type="ECO:0000313" key="3">
    <source>
        <dbReference type="EMBL" id="CAD8201430.1"/>
    </source>
</evidence>
<organism evidence="3 4">
    <name type="scientific">Paramecium octaurelia</name>
    <dbReference type="NCBI Taxonomy" id="43137"/>
    <lineage>
        <taxon>Eukaryota</taxon>
        <taxon>Sar</taxon>
        <taxon>Alveolata</taxon>
        <taxon>Ciliophora</taxon>
        <taxon>Intramacronucleata</taxon>
        <taxon>Oligohymenophorea</taxon>
        <taxon>Peniculida</taxon>
        <taxon>Parameciidae</taxon>
        <taxon>Paramecium</taxon>
    </lineage>
</organism>
<evidence type="ECO:0000256" key="2">
    <source>
        <dbReference type="SAM" id="SignalP"/>
    </source>
</evidence>
<dbReference type="Proteomes" id="UP000683925">
    <property type="component" value="Unassembled WGS sequence"/>
</dbReference>
<keyword evidence="1" id="KW-0472">Membrane</keyword>
<comment type="caution">
    <text evidence="3">The sequence shown here is derived from an EMBL/GenBank/DDBJ whole genome shotgun (WGS) entry which is preliminary data.</text>
</comment>